<gene>
    <name evidence="2" type="ORF">C8F04DRAFT_1188861</name>
</gene>
<accession>A0AAD6X0W7</accession>
<feature type="compositionally biased region" description="Low complexity" evidence="1">
    <location>
        <begin position="203"/>
        <end position="215"/>
    </location>
</feature>
<evidence type="ECO:0000256" key="1">
    <source>
        <dbReference type="SAM" id="MobiDB-lite"/>
    </source>
</evidence>
<feature type="compositionally biased region" description="Basic residues" evidence="1">
    <location>
        <begin position="191"/>
        <end position="202"/>
    </location>
</feature>
<proteinExistence type="predicted"/>
<protein>
    <submittedName>
        <fullName evidence="2">Uncharacterized protein</fullName>
    </submittedName>
</protein>
<keyword evidence="3" id="KW-1185">Reference proteome</keyword>
<dbReference type="AlphaFoldDB" id="A0AAD6X0W7"/>
<name>A0AAD6X0W7_9AGAR</name>
<evidence type="ECO:0000313" key="3">
    <source>
        <dbReference type="Proteomes" id="UP001218188"/>
    </source>
</evidence>
<comment type="caution">
    <text evidence="2">The sequence shown here is derived from an EMBL/GenBank/DDBJ whole genome shotgun (WGS) entry which is preliminary data.</text>
</comment>
<evidence type="ECO:0000313" key="2">
    <source>
        <dbReference type="EMBL" id="KAJ7028179.1"/>
    </source>
</evidence>
<feature type="region of interest" description="Disordered" evidence="1">
    <location>
        <begin position="263"/>
        <end position="299"/>
    </location>
</feature>
<reference evidence="2" key="1">
    <citation type="submission" date="2023-03" db="EMBL/GenBank/DDBJ databases">
        <title>Massive genome expansion in bonnet fungi (Mycena s.s.) driven by repeated elements and novel gene families across ecological guilds.</title>
        <authorList>
            <consortium name="Lawrence Berkeley National Laboratory"/>
            <person name="Harder C.B."/>
            <person name="Miyauchi S."/>
            <person name="Viragh M."/>
            <person name="Kuo A."/>
            <person name="Thoen E."/>
            <person name="Andreopoulos B."/>
            <person name="Lu D."/>
            <person name="Skrede I."/>
            <person name="Drula E."/>
            <person name="Henrissat B."/>
            <person name="Morin E."/>
            <person name="Kohler A."/>
            <person name="Barry K."/>
            <person name="LaButti K."/>
            <person name="Morin E."/>
            <person name="Salamov A."/>
            <person name="Lipzen A."/>
            <person name="Mereny Z."/>
            <person name="Hegedus B."/>
            <person name="Baldrian P."/>
            <person name="Stursova M."/>
            <person name="Weitz H."/>
            <person name="Taylor A."/>
            <person name="Grigoriev I.V."/>
            <person name="Nagy L.G."/>
            <person name="Martin F."/>
            <person name="Kauserud H."/>
        </authorList>
    </citation>
    <scope>NUCLEOTIDE SEQUENCE</scope>
    <source>
        <strain evidence="2">CBHHK200</strain>
    </source>
</reference>
<feature type="compositionally biased region" description="Basic residues" evidence="1">
    <location>
        <begin position="265"/>
        <end position="276"/>
    </location>
</feature>
<dbReference type="EMBL" id="JARJCM010000115">
    <property type="protein sequence ID" value="KAJ7028179.1"/>
    <property type="molecule type" value="Genomic_DNA"/>
</dbReference>
<dbReference type="Proteomes" id="UP001218188">
    <property type="component" value="Unassembled WGS sequence"/>
</dbReference>
<organism evidence="2 3">
    <name type="scientific">Mycena alexandri</name>
    <dbReference type="NCBI Taxonomy" id="1745969"/>
    <lineage>
        <taxon>Eukaryota</taxon>
        <taxon>Fungi</taxon>
        <taxon>Dikarya</taxon>
        <taxon>Basidiomycota</taxon>
        <taxon>Agaricomycotina</taxon>
        <taxon>Agaricomycetes</taxon>
        <taxon>Agaricomycetidae</taxon>
        <taxon>Agaricales</taxon>
        <taxon>Marasmiineae</taxon>
        <taxon>Mycenaceae</taxon>
        <taxon>Mycena</taxon>
    </lineage>
</organism>
<sequence length="319" mass="35909">MAVSIPSLNLNYSCDVVQFIQILHLDFNNLRFEQPPTLYEFEIDQGCLPTSVGAQKDLGLLGDRGEPRCFRRILTRVQPALQWLWVTFLNRILSPRRLNTPCVCFKPFKSPESGYFCFEQRKFIQKYVRTWRRVRVWDSGEIAERDGSVRRARVDAEDCAGRNESARGRSHARVTRAAFGTRGLDADGVRTRQRHPRAHRASPRPGAGPASEPAATLARVPRDRRTAPSARKGARPVHPTIAQLAADPACIRYPRRVRGWDAHAHARPRHPRRVRTARTGGGGVRESENGSAGFPRSEPAAARMCTHSAFRYMPATARA</sequence>
<feature type="region of interest" description="Disordered" evidence="1">
    <location>
        <begin position="180"/>
        <end position="236"/>
    </location>
</feature>